<keyword evidence="2 6" id="KW-0479">Metal-binding</keyword>
<evidence type="ECO:0000256" key="2">
    <source>
        <dbReference type="ARBA" id="ARBA00022723"/>
    </source>
</evidence>
<dbReference type="Pfam" id="PF04434">
    <property type="entry name" value="SWIM"/>
    <property type="match status" value="1"/>
</dbReference>
<comment type="function">
    <text evidence="6">Putative transcription activator involved in regulating light control of development.</text>
</comment>
<dbReference type="InterPro" id="IPR031052">
    <property type="entry name" value="FHY3/FAR1"/>
</dbReference>
<dbReference type="PANTHER" id="PTHR31669:SF292">
    <property type="entry name" value="OS02G0262500 PROTEIN"/>
    <property type="match status" value="1"/>
</dbReference>
<name>A0AAN9PT02_CLITE</name>
<keyword evidence="3 5" id="KW-0863">Zinc-finger</keyword>
<dbReference type="PANTHER" id="PTHR31669">
    <property type="entry name" value="PROTEIN FAR1-RELATED SEQUENCE 10-RELATED"/>
    <property type="match status" value="1"/>
</dbReference>
<gene>
    <name evidence="8" type="ORF">RJT34_08819</name>
</gene>
<proteinExistence type="inferred from homology"/>
<dbReference type="GO" id="GO:0006355">
    <property type="term" value="P:regulation of DNA-templated transcription"/>
    <property type="evidence" value="ECO:0007669"/>
    <property type="project" value="UniProtKB-UniRule"/>
</dbReference>
<reference evidence="8 9" key="1">
    <citation type="submission" date="2024-01" db="EMBL/GenBank/DDBJ databases">
        <title>The genomes of 5 underutilized Papilionoideae crops provide insights into root nodulation and disease resistance.</title>
        <authorList>
            <person name="Yuan L."/>
        </authorList>
    </citation>
    <scope>NUCLEOTIDE SEQUENCE [LARGE SCALE GENOMIC DNA]</scope>
    <source>
        <strain evidence="8">LY-2023</strain>
        <tissue evidence="8">Leaf</tissue>
    </source>
</reference>
<dbReference type="GO" id="GO:0005634">
    <property type="term" value="C:nucleus"/>
    <property type="evidence" value="ECO:0007669"/>
    <property type="project" value="UniProtKB-SubCell"/>
</dbReference>
<protein>
    <recommendedName>
        <fullName evidence="6">Protein FAR1-RELATED SEQUENCE</fullName>
    </recommendedName>
</protein>
<evidence type="ECO:0000256" key="5">
    <source>
        <dbReference type="PROSITE-ProRule" id="PRU00325"/>
    </source>
</evidence>
<dbReference type="GO" id="GO:0008270">
    <property type="term" value="F:zinc ion binding"/>
    <property type="evidence" value="ECO:0007669"/>
    <property type="project" value="UniProtKB-UniRule"/>
</dbReference>
<keyword evidence="6" id="KW-0539">Nucleus</keyword>
<evidence type="ECO:0000313" key="9">
    <source>
        <dbReference type="Proteomes" id="UP001359559"/>
    </source>
</evidence>
<feature type="domain" description="SWIM-type" evidence="7">
    <location>
        <begin position="80"/>
        <end position="114"/>
    </location>
</feature>
<comment type="caution">
    <text evidence="8">The sequence shown here is derived from an EMBL/GenBank/DDBJ whole genome shotgun (WGS) entry which is preliminary data.</text>
</comment>
<comment type="subcellular location">
    <subcellularLocation>
        <location evidence="6">Nucleus</location>
    </subcellularLocation>
</comment>
<dbReference type="Proteomes" id="UP001359559">
    <property type="component" value="Unassembled WGS sequence"/>
</dbReference>
<evidence type="ECO:0000313" key="8">
    <source>
        <dbReference type="EMBL" id="KAK7310985.1"/>
    </source>
</evidence>
<sequence>MRFKETKVDYDSLNGTLVLQSPLSALEKSACLTYTREVFKLFLGVLSQAGSCTIVGCNATPSLYIYVVNKFGHRDKQWHVSVHIETLEMKCSCLKIESVGIPCGHIVAVMVFFDIEELSNNLILLR</sequence>
<evidence type="ECO:0000259" key="7">
    <source>
        <dbReference type="PROSITE" id="PS50966"/>
    </source>
</evidence>
<dbReference type="AlphaFoldDB" id="A0AAN9PT02"/>
<dbReference type="SMART" id="SM00575">
    <property type="entry name" value="ZnF_PMZ"/>
    <property type="match status" value="1"/>
</dbReference>
<dbReference type="InterPro" id="IPR006564">
    <property type="entry name" value="Znf_PMZ"/>
</dbReference>
<accession>A0AAN9PT02</accession>
<comment type="similarity">
    <text evidence="1 6">Belongs to the FHY3/FAR1 family.</text>
</comment>
<evidence type="ECO:0000256" key="3">
    <source>
        <dbReference type="ARBA" id="ARBA00022771"/>
    </source>
</evidence>
<evidence type="ECO:0000256" key="4">
    <source>
        <dbReference type="ARBA" id="ARBA00022833"/>
    </source>
</evidence>
<dbReference type="InterPro" id="IPR007527">
    <property type="entry name" value="Znf_SWIM"/>
</dbReference>
<dbReference type="PROSITE" id="PS50966">
    <property type="entry name" value="ZF_SWIM"/>
    <property type="match status" value="1"/>
</dbReference>
<evidence type="ECO:0000256" key="6">
    <source>
        <dbReference type="RuleBase" id="RU367018"/>
    </source>
</evidence>
<keyword evidence="9" id="KW-1185">Reference proteome</keyword>
<organism evidence="8 9">
    <name type="scientific">Clitoria ternatea</name>
    <name type="common">Butterfly pea</name>
    <dbReference type="NCBI Taxonomy" id="43366"/>
    <lineage>
        <taxon>Eukaryota</taxon>
        <taxon>Viridiplantae</taxon>
        <taxon>Streptophyta</taxon>
        <taxon>Embryophyta</taxon>
        <taxon>Tracheophyta</taxon>
        <taxon>Spermatophyta</taxon>
        <taxon>Magnoliopsida</taxon>
        <taxon>eudicotyledons</taxon>
        <taxon>Gunneridae</taxon>
        <taxon>Pentapetalae</taxon>
        <taxon>rosids</taxon>
        <taxon>fabids</taxon>
        <taxon>Fabales</taxon>
        <taxon>Fabaceae</taxon>
        <taxon>Papilionoideae</taxon>
        <taxon>50 kb inversion clade</taxon>
        <taxon>NPAAA clade</taxon>
        <taxon>indigoferoid/millettioid clade</taxon>
        <taxon>Phaseoleae</taxon>
        <taxon>Clitoria</taxon>
    </lineage>
</organism>
<evidence type="ECO:0000256" key="1">
    <source>
        <dbReference type="ARBA" id="ARBA00005889"/>
    </source>
</evidence>
<dbReference type="EMBL" id="JAYKXN010000002">
    <property type="protein sequence ID" value="KAK7310985.1"/>
    <property type="molecule type" value="Genomic_DNA"/>
</dbReference>
<keyword evidence="4 6" id="KW-0862">Zinc</keyword>